<dbReference type="GO" id="GO:0005789">
    <property type="term" value="C:endoplasmic reticulum membrane"/>
    <property type="evidence" value="ECO:0007669"/>
    <property type="project" value="UniProtKB-SubCell"/>
</dbReference>
<keyword evidence="7" id="KW-0256">Endoplasmic reticulum</keyword>
<keyword evidence="6 13" id="KW-0479">Metal-binding</keyword>
<dbReference type="InterPro" id="IPR001128">
    <property type="entry name" value="Cyt_P450"/>
</dbReference>
<comment type="subcellular location">
    <subcellularLocation>
        <location evidence="3">Endoplasmic reticulum membrane</location>
        <topology evidence="3">Peripheral membrane protein</topology>
    </subcellularLocation>
    <subcellularLocation>
        <location evidence="2">Microsome membrane</location>
        <topology evidence="2">Peripheral membrane protein</topology>
    </subcellularLocation>
</comment>
<evidence type="ECO:0000256" key="5">
    <source>
        <dbReference type="ARBA" id="ARBA00022617"/>
    </source>
</evidence>
<evidence type="ECO:0000256" key="1">
    <source>
        <dbReference type="ARBA" id="ARBA00001971"/>
    </source>
</evidence>
<evidence type="ECO:0008006" key="17">
    <source>
        <dbReference type="Google" id="ProtNLM"/>
    </source>
</evidence>
<evidence type="ECO:0000313" key="16">
    <source>
        <dbReference type="Proteomes" id="UP001367676"/>
    </source>
</evidence>
<dbReference type="AlphaFoldDB" id="A0AAN9Y7W1"/>
<feature type="binding site" description="axial binding residue" evidence="13">
    <location>
        <position position="438"/>
    </location>
    <ligand>
        <name>heme</name>
        <dbReference type="ChEBI" id="CHEBI:30413"/>
    </ligand>
    <ligandPart>
        <name>Fe</name>
        <dbReference type="ChEBI" id="CHEBI:18248"/>
    </ligandPart>
</feature>
<evidence type="ECO:0000256" key="13">
    <source>
        <dbReference type="PIRSR" id="PIRSR602401-1"/>
    </source>
</evidence>
<keyword evidence="8" id="KW-0492">Microsome</keyword>
<evidence type="ECO:0000256" key="12">
    <source>
        <dbReference type="ARBA" id="ARBA00023136"/>
    </source>
</evidence>
<keyword evidence="16" id="KW-1185">Reference proteome</keyword>
<evidence type="ECO:0000256" key="14">
    <source>
        <dbReference type="RuleBase" id="RU000461"/>
    </source>
</evidence>
<dbReference type="CDD" id="cd20628">
    <property type="entry name" value="CYP4"/>
    <property type="match status" value="1"/>
</dbReference>
<protein>
    <recommendedName>
        <fullName evidence="17">Cytochrome P450</fullName>
    </recommendedName>
</protein>
<dbReference type="InterPro" id="IPR002401">
    <property type="entry name" value="Cyt_P450_E_grp-I"/>
</dbReference>
<dbReference type="Proteomes" id="UP001367676">
    <property type="component" value="Unassembled WGS sequence"/>
</dbReference>
<evidence type="ECO:0000256" key="9">
    <source>
        <dbReference type="ARBA" id="ARBA00023002"/>
    </source>
</evidence>
<keyword evidence="11 14" id="KW-0503">Monooxygenase</keyword>
<keyword evidence="5 13" id="KW-0349">Heme</keyword>
<keyword evidence="12" id="KW-0472">Membrane</keyword>
<evidence type="ECO:0000256" key="8">
    <source>
        <dbReference type="ARBA" id="ARBA00022848"/>
    </source>
</evidence>
<sequence>MSWLALILFVAFIIYLYKLCTPSSHLWKYGNQIPGPKPLPIVGNALVFISEKTILESLWNTVRQYGPVARLWLGKQLFITLTDPKDIEVFLARNVHMNKSGSYRLLDSWLGKKGMLTGDADVWKVHRKLLTPSFHFKILENAVGMIEKHANIMCQQLESRVEQPEFDITDYVEKCSLDIICETAMGIDLQCQTARYSRYLENLKTITLVMIARIFQPWLHTEFLFNISTSGRIYNKALPVIKSHVLKVITDRKEMLTSKNSLNDQTDDGTKKPKPFLDFILAESNFTNEEIEDEVQTIMFAGHDTTKTGISFCLYALSNNPHVQEKLIEEIDDMVAQKGENLSIQDYNSMKYMDNVIKEGLRIYSPVPIVARKVAEDVTLPSGFTLPVGSEANFCLLFLHNDEKYFEEPNKFKPERFEHQERKNPFEYIPFSAGSRNCVGQKFANIEMKVVLFKFFQKYRLLPATKTTTIDLETGIVLRSLQGLPVRIARRN</sequence>
<dbReference type="GO" id="GO:0005506">
    <property type="term" value="F:iron ion binding"/>
    <property type="evidence" value="ECO:0007669"/>
    <property type="project" value="InterPro"/>
</dbReference>
<dbReference type="PRINTS" id="PR00385">
    <property type="entry name" value="P450"/>
</dbReference>
<proteinExistence type="inferred from homology"/>
<evidence type="ECO:0000256" key="10">
    <source>
        <dbReference type="ARBA" id="ARBA00023004"/>
    </source>
</evidence>
<dbReference type="PRINTS" id="PR00463">
    <property type="entry name" value="EP450I"/>
</dbReference>
<evidence type="ECO:0000313" key="15">
    <source>
        <dbReference type="EMBL" id="KAK7603318.1"/>
    </source>
</evidence>
<evidence type="ECO:0000256" key="3">
    <source>
        <dbReference type="ARBA" id="ARBA00004406"/>
    </source>
</evidence>
<dbReference type="GO" id="GO:0016705">
    <property type="term" value="F:oxidoreductase activity, acting on paired donors, with incorporation or reduction of molecular oxygen"/>
    <property type="evidence" value="ECO:0007669"/>
    <property type="project" value="InterPro"/>
</dbReference>
<reference evidence="15 16" key="1">
    <citation type="submission" date="2024-03" db="EMBL/GenBank/DDBJ databases">
        <title>Adaptation during the transition from Ophiocordyceps entomopathogen to insect associate is accompanied by gene loss and intensified selection.</title>
        <authorList>
            <person name="Ward C.M."/>
            <person name="Onetto C.A."/>
            <person name="Borneman A.R."/>
        </authorList>
    </citation>
    <scope>NUCLEOTIDE SEQUENCE [LARGE SCALE GENOMIC DNA]</scope>
    <source>
        <strain evidence="15">AWRI1</strain>
        <tissue evidence="15">Single Adult Female</tissue>
    </source>
</reference>
<accession>A0AAN9Y7W1</accession>
<name>A0AAN9Y7W1_9HEMI</name>
<dbReference type="Pfam" id="PF00067">
    <property type="entry name" value="p450"/>
    <property type="match status" value="1"/>
</dbReference>
<dbReference type="GO" id="GO:0004497">
    <property type="term" value="F:monooxygenase activity"/>
    <property type="evidence" value="ECO:0007669"/>
    <property type="project" value="UniProtKB-KW"/>
</dbReference>
<keyword evidence="10 13" id="KW-0408">Iron</keyword>
<dbReference type="GO" id="GO:0020037">
    <property type="term" value="F:heme binding"/>
    <property type="evidence" value="ECO:0007669"/>
    <property type="project" value="InterPro"/>
</dbReference>
<comment type="similarity">
    <text evidence="4 14">Belongs to the cytochrome P450 family.</text>
</comment>
<comment type="cofactor">
    <cofactor evidence="1 13">
        <name>heme</name>
        <dbReference type="ChEBI" id="CHEBI:30413"/>
    </cofactor>
</comment>
<keyword evidence="9 14" id="KW-0560">Oxidoreductase</keyword>
<dbReference type="PANTHER" id="PTHR24291">
    <property type="entry name" value="CYTOCHROME P450 FAMILY 4"/>
    <property type="match status" value="1"/>
</dbReference>
<organism evidence="15 16">
    <name type="scientific">Parthenolecanium corni</name>
    <dbReference type="NCBI Taxonomy" id="536013"/>
    <lineage>
        <taxon>Eukaryota</taxon>
        <taxon>Metazoa</taxon>
        <taxon>Ecdysozoa</taxon>
        <taxon>Arthropoda</taxon>
        <taxon>Hexapoda</taxon>
        <taxon>Insecta</taxon>
        <taxon>Pterygota</taxon>
        <taxon>Neoptera</taxon>
        <taxon>Paraneoptera</taxon>
        <taxon>Hemiptera</taxon>
        <taxon>Sternorrhyncha</taxon>
        <taxon>Coccoidea</taxon>
        <taxon>Coccidae</taxon>
        <taxon>Parthenolecanium</taxon>
    </lineage>
</organism>
<evidence type="ECO:0000256" key="2">
    <source>
        <dbReference type="ARBA" id="ARBA00004174"/>
    </source>
</evidence>
<dbReference type="InterPro" id="IPR050196">
    <property type="entry name" value="Cytochrome_P450_Monoox"/>
</dbReference>
<dbReference type="InterPro" id="IPR036396">
    <property type="entry name" value="Cyt_P450_sf"/>
</dbReference>
<evidence type="ECO:0000256" key="7">
    <source>
        <dbReference type="ARBA" id="ARBA00022824"/>
    </source>
</evidence>
<dbReference type="InterPro" id="IPR017972">
    <property type="entry name" value="Cyt_P450_CS"/>
</dbReference>
<dbReference type="EMBL" id="JBBCAQ010000006">
    <property type="protein sequence ID" value="KAK7603318.1"/>
    <property type="molecule type" value="Genomic_DNA"/>
</dbReference>
<dbReference type="Gene3D" id="1.10.630.10">
    <property type="entry name" value="Cytochrome P450"/>
    <property type="match status" value="1"/>
</dbReference>
<gene>
    <name evidence="15" type="ORF">V9T40_003317</name>
</gene>
<dbReference type="SUPFAM" id="SSF48264">
    <property type="entry name" value="Cytochrome P450"/>
    <property type="match status" value="1"/>
</dbReference>
<evidence type="ECO:0000256" key="4">
    <source>
        <dbReference type="ARBA" id="ARBA00010617"/>
    </source>
</evidence>
<comment type="caution">
    <text evidence="15">The sequence shown here is derived from an EMBL/GenBank/DDBJ whole genome shotgun (WGS) entry which is preliminary data.</text>
</comment>
<evidence type="ECO:0000256" key="6">
    <source>
        <dbReference type="ARBA" id="ARBA00022723"/>
    </source>
</evidence>
<evidence type="ECO:0000256" key="11">
    <source>
        <dbReference type="ARBA" id="ARBA00023033"/>
    </source>
</evidence>
<dbReference type="PANTHER" id="PTHR24291:SF189">
    <property type="entry name" value="CYTOCHROME P450 4C3-RELATED"/>
    <property type="match status" value="1"/>
</dbReference>
<dbReference type="PROSITE" id="PS00086">
    <property type="entry name" value="CYTOCHROME_P450"/>
    <property type="match status" value="1"/>
</dbReference>